<keyword evidence="2" id="KW-1133">Transmembrane helix</keyword>
<evidence type="ECO:0000256" key="2">
    <source>
        <dbReference type="SAM" id="Phobius"/>
    </source>
</evidence>
<keyword evidence="2" id="KW-0812">Transmembrane</keyword>
<gene>
    <name evidence="4" type="ORF">NLI96_g4339</name>
</gene>
<protein>
    <recommendedName>
        <fullName evidence="3">DUF6535 domain-containing protein</fullName>
    </recommendedName>
</protein>
<feature type="domain" description="DUF6535" evidence="3">
    <location>
        <begin position="107"/>
        <end position="194"/>
    </location>
</feature>
<evidence type="ECO:0000259" key="3">
    <source>
        <dbReference type="Pfam" id="PF20153"/>
    </source>
</evidence>
<keyword evidence="5" id="KW-1185">Reference proteome</keyword>
<evidence type="ECO:0000313" key="4">
    <source>
        <dbReference type="EMBL" id="KAJ3486312.1"/>
    </source>
</evidence>
<feature type="compositionally biased region" description="Basic and acidic residues" evidence="1">
    <location>
        <begin position="746"/>
        <end position="755"/>
    </location>
</feature>
<feature type="transmembrane region" description="Helical" evidence="2">
    <location>
        <begin position="168"/>
        <end position="189"/>
    </location>
</feature>
<dbReference type="AlphaFoldDB" id="A0AAD5YK72"/>
<organism evidence="4 5">
    <name type="scientific">Meripilus lineatus</name>
    <dbReference type="NCBI Taxonomy" id="2056292"/>
    <lineage>
        <taxon>Eukaryota</taxon>
        <taxon>Fungi</taxon>
        <taxon>Dikarya</taxon>
        <taxon>Basidiomycota</taxon>
        <taxon>Agaricomycotina</taxon>
        <taxon>Agaricomycetes</taxon>
        <taxon>Polyporales</taxon>
        <taxon>Meripilaceae</taxon>
        <taxon>Meripilus</taxon>
    </lineage>
</organism>
<feature type="compositionally biased region" description="Pro residues" evidence="1">
    <location>
        <begin position="651"/>
        <end position="672"/>
    </location>
</feature>
<feature type="transmembrane region" description="Helical" evidence="2">
    <location>
        <begin position="78"/>
        <end position="95"/>
    </location>
</feature>
<accession>A0AAD5YK72</accession>
<dbReference type="Pfam" id="PF20153">
    <property type="entry name" value="DUF6535"/>
    <property type="match status" value="2"/>
</dbReference>
<name>A0AAD5YK72_9APHY</name>
<feature type="compositionally biased region" description="Polar residues" evidence="1">
    <location>
        <begin position="698"/>
        <end position="716"/>
    </location>
</feature>
<feature type="transmembrane region" description="Helical" evidence="2">
    <location>
        <begin position="201"/>
        <end position="222"/>
    </location>
</feature>
<dbReference type="Proteomes" id="UP001212997">
    <property type="component" value="Unassembled WGS sequence"/>
</dbReference>
<feature type="region of interest" description="Disordered" evidence="1">
    <location>
        <begin position="650"/>
        <end position="768"/>
    </location>
</feature>
<keyword evidence="2" id="KW-0472">Membrane</keyword>
<feature type="transmembrane region" description="Helical" evidence="2">
    <location>
        <begin position="115"/>
        <end position="134"/>
    </location>
</feature>
<dbReference type="EMBL" id="JANAWD010000125">
    <property type="protein sequence ID" value="KAJ3486312.1"/>
    <property type="molecule type" value="Genomic_DNA"/>
</dbReference>
<evidence type="ECO:0000313" key="5">
    <source>
        <dbReference type="Proteomes" id="UP001212997"/>
    </source>
</evidence>
<proteinExistence type="predicted"/>
<feature type="domain" description="DUF6535" evidence="3">
    <location>
        <begin position="58"/>
        <end position="105"/>
    </location>
</feature>
<reference evidence="4" key="1">
    <citation type="submission" date="2022-07" db="EMBL/GenBank/DDBJ databases">
        <title>Genome Sequence of Physisporinus lineatus.</title>
        <authorList>
            <person name="Buettner E."/>
        </authorList>
    </citation>
    <scope>NUCLEOTIDE SEQUENCE</scope>
    <source>
        <strain evidence="4">VT162</strain>
    </source>
</reference>
<evidence type="ECO:0000256" key="1">
    <source>
        <dbReference type="SAM" id="MobiDB-lite"/>
    </source>
</evidence>
<dbReference type="InterPro" id="IPR045338">
    <property type="entry name" value="DUF6535"/>
</dbReference>
<sequence>MGLFEPSPFIPLHSSLPPPPAKKVSFQAITQNRTGLKVEQGSQQASNMEPLDAESELEKTLRSHDEEMIKRYNSDIDTLLVFAGLFAAVLATFNVQSYQSLQGDETPTWVIRVNAIWFASLICSLFSASLSILVKQWFREYLNWNCTATEERLRVRHIRYMGLVRWRVFETAAVLPLLLQFALLLFFAGLSELLRALNHTVWLSTTVLVACWFVPYLITLLAPAFSSRCPYKTPFLDRWMQLFRGFCSRMFFGKYWRQKLGYKNHYYRFPGDERGVRRDFDLDIPAIISADATLGDNNVLSRNIQHCLRKASGETVVIIVRGLFANRLDRPVRSLFNPSGLERIPTQPLRTLMHILIDAVEGHLRTGGTGQFSRSSPSSLPSWIREAISCLAAIIKHSQVHNRFINPDRCFAVFSEFLALGPEEAEELLVALAHHFPIVSWEFSETDRHRVLTNTIKATERLVSSARDDPLRLSGSVFSIVASLNDTIRYRRDDVNELMTWLAPIIRAHRMNARRYRKRPWYFNDAVIAQHILNCSDSLSTSLPDIVPRALRDDLIQIRGPVENLVTGTRIPQGDALLHAPYFEPASMSFQKRVFDGDAGYLGAQSWPGFIPNPSHNRTLPQGVQFVPTTPIIPYAPVIPSRELQPRVIPMRPPAFSPPRPRIYRPRSPPIPSVSTSFPDRVTPAPSTSSHDSKHDLTQLSSPTRVQEPSPLQVSGGTRPGSLYENFIEPAVSQYDDNPLEIHNSPSRDARRSGSFEHVPGMSGDGPA</sequence>
<comment type="caution">
    <text evidence="4">The sequence shown here is derived from an EMBL/GenBank/DDBJ whole genome shotgun (WGS) entry which is preliminary data.</text>
</comment>